<dbReference type="SMART" id="SM00054">
    <property type="entry name" value="EFh"/>
    <property type="match status" value="2"/>
</dbReference>
<feature type="domain" description="EF-hand" evidence="3">
    <location>
        <begin position="22"/>
        <end position="57"/>
    </location>
</feature>
<dbReference type="Gene3D" id="1.10.238.10">
    <property type="entry name" value="EF-hand"/>
    <property type="match status" value="1"/>
</dbReference>
<sequence length="104" mass="12043">MARRLSQKRNVKTYERPGLSDEELEEIRKAFNLFDTDGCGTIDPKELRAAMQSLSFEAKNPTNYQIVGDIDADLSGLIDFNEFLDLMTAKMVDWYARLRYMHSD</sequence>
<dbReference type="EMBL" id="SHOA02000006">
    <property type="protein sequence ID" value="TDH67039.1"/>
    <property type="molecule type" value="Genomic_DNA"/>
</dbReference>
<evidence type="ECO:0000313" key="5">
    <source>
        <dbReference type="Proteomes" id="UP000294530"/>
    </source>
</evidence>
<name>A0A976FID5_BRELC</name>
<accession>A0A976FID5</accession>
<protein>
    <recommendedName>
        <fullName evidence="3">EF-hand domain-containing protein</fullName>
    </recommendedName>
</protein>
<dbReference type="CDD" id="cd00051">
    <property type="entry name" value="EFh"/>
    <property type="match status" value="1"/>
</dbReference>
<comment type="caution">
    <text evidence="4">The sequence shown here is derived from an EMBL/GenBank/DDBJ whole genome shotgun (WGS) entry which is preliminary data.</text>
</comment>
<dbReference type="FunFam" id="1.10.238.10:FF:000178">
    <property type="entry name" value="Calmodulin-2 A"/>
    <property type="match status" value="1"/>
</dbReference>
<dbReference type="PANTHER" id="PTHR45917">
    <property type="entry name" value="CALCIUM-BINDING PROTEIN 1-RELATED"/>
    <property type="match status" value="1"/>
</dbReference>
<dbReference type="InterPro" id="IPR011992">
    <property type="entry name" value="EF-hand-dom_pair"/>
</dbReference>
<dbReference type="RefSeq" id="XP_067816538.1">
    <property type="nucleotide sequence ID" value="XM_067965543.1"/>
</dbReference>
<dbReference type="GeneID" id="94351214"/>
<keyword evidence="5" id="KW-1185">Reference proteome</keyword>
<dbReference type="GO" id="GO:0005509">
    <property type="term" value="F:calcium ion binding"/>
    <property type="evidence" value="ECO:0007669"/>
    <property type="project" value="InterPro"/>
</dbReference>
<reference evidence="4 5" key="1">
    <citation type="journal article" date="2021" name="Genome Biol.">
        <title>AFLAP: assembly-free linkage analysis pipeline using k-mers from genome sequencing data.</title>
        <authorList>
            <person name="Fletcher K."/>
            <person name="Zhang L."/>
            <person name="Gil J."/>
            <person name="Han R."/>
            <person name="Cavanaugh K."/>
            <person name="Michelmore R."/>
        </authorList>
    </citation>
    <scope>NUCLEOTIDE SEQUENCE [LARGE SCALE GENOMIC DNA]</scope>
    <source>
        <strain evidence="4 5">SF5</strain>
    </source>
</reference>
<dbReference type="PANTHER" id="PTHR45917:SF12">
    <property type="entry name" value="CALMODULIN-ALPHA-LIKE"/>
    <property type="match status" value="1"/>
</dbReference>
<proteinExistence type="inferred from homology"/>
<gene>
    <name evidence="4" type="ORF">CCR75_007483</name>
</gene>
<organism evidence="4 5">
    <name type="scientific">Bremia lactucae</name>
    <name type="common">Lettuce downy mildew</name>
    <dbReference type="NCBI Taxonomy" id="4779"/>
    <lineage>
        <taxon>Eukaryota</taxon>
        <taxon>Sar</taxon>
        <taxon>Stramenopiles</taxon>
        <taxon>Oomycota</taxon>
        <taxon>Peronosporomycetes</taxon>
        <taxon>Peronosporales</taxon>
        <taxon>Peronosporaceae</taxon>
        <taxon>Bremia</taxon>
    </lineage>
</organism>
<dbReference type="InterPro" id="IPR043582">
    <property type="entry name" value="CaBP1/2/4/5"/>
</dbReference>
<dbReference type="InterPro" id="IPR002048">
    <property type="entry name" value="EF_hand_dom"/>
</dbReference>
<dbReference type="PROSITE" id="PS50222">
    <property type="entry name" value="EF_HAND_2"/>
    <property type="match status" value="2"/>
</dbReference>
<evidence type="ECO:0000313" key="4">
    <source>
        <dbReference type="EMBL" id="TDH67039.1"/>
    </source>
</evidence>
<evidence type="ECO:0000256" key="1">
    <source>
        <dbReference type="ARBA" id="ARBA00005253"/>
    </source>
</evidence>
<dbReference type="KEGG" id="blac:94351214"/>
<keyword evidence="2" id="KW-0677">Repeat</keyword>
<feature type="domain" description="EF-hand" evidence="3">
    <location>
        <begin position="69"/>
        <end position="93"/>
    </location>
</feature>
<dbReference type="Proteomes" id="UP000294530">
    <property type="component" value="Unassembled WGS sequence"/>
</dbReference>
<dbReference type="OrthoDB" id="26525at2759"/>
<dbReference type="GO" id="GO:0043226">
    <property type="term" value="C:organelle"/>
    <property type="evidence" value="ECO:0007669"/>
    <property type="project" value="UniProtKB-ARBA"/>
</dbReference>
<evidence type="ECO:0000259" key="3">
    <source>
        <dbReference type="PROSITE" id="PS50222"/>
    </source>
</evidence>
<dbReference type="SUPFAM" id="SSF47473">
    <property type="entry name" value="EF-hand"/>
    <property type="match status" value="1"/>
</dbReference>
<dbReference type="Pfam" id="PF13499">
    <property type="entry name" value="EF-hand_7"/>
    <property type="match status" value="1"/>
</dbReference>
<evidence type="ECO:0000256" key="2">
    <source>
        <dbReference type="ARBA" id="ARBA00022737"/>
    </source>
</evidence>
<dbReference type="AlphaFoldDB" id="A0A976FID5"/>
<comment type="similarity">
    <text evidence="1">Belongs to the centrin family.</text>
</comment>